<dbReference type="GO" id="GO:0020037">
    <property type="term" value="F:heme binding"/>
    <property type="evidence" value="ECO:0007669"/>
    <property type="project" value="InterPro"/>
</dbReference>
<protein>
    <recommendedName>
        <fullName evidence="11">Cytochrome P450</fullName>
    </recommendedName>
</protein>
<dbReference type="GO" id="GO:0016705">
    <property type="term" value="F:oxidoreductase activity, acting on paired donors, with incorporation or reduction of molecular oxygen"/>
    <property type="evidence" value="ECO:0007669"/>
    <property type="project" value="InterPro"/>
</dbReference>
<dbReference type="EMBL" id="JAWXYG010000010">
    <property type="protein sequence ID" value="KAK4261594.1"/>
    <property type="molecule type" value="Genomic_DNA"/>
</dbReference>
<sequence>MSIQLLAFFFLFSLPAIFFFLFKAPSPANFKKKKKELSSLPMKALPKSYPLIGSYLEFIANYDRRVQWLSDVIQISPANTYVFHRFLGQRIVLTGNPAVVQHILKTRFPVYQKGKSSRETLTDFLGNGIFNTDGDTWKFQRQVASHIFNTRSLRKFVEQVVDTELNDRLIPILATAAAQNQILDFQDILQRFAFDNICKIAFGFDPEYLSPSLGQSKFALAFDAATEISSGRASYIHPLIWRIQKLLDIGSEKRLRLAISEVRDFAKNIVRDKKRQLAEGASLESADLLSRFLSSGHSDEDFVTDIVISFILAGKDTTSAALTWFFWLIWKHPEVGKKIMKEASEKSEAPVYDEVKDMAYTHAALSESMRLYPPVPLDGKEVVADDVLPDGTIVKKGMRLTYHVYAMGRMETLWGSDWAEYKPERWLEREGSSGDSEKWRYVTRDPFSYPVFQAGPRVCLGKEMAYLQMKRVVGAILTRFTVVPSMPEGTEPQFVSFLTSKMKGGFPVKIHSSPESGFHVCN</sequence>
<keyword evidence="6 8" id="KW-0408">Iron</keyword>
<dbReference type="InterPro" id="IPR002401">
    <property type="entry name" value="Cyt_P450_E_grp-I"/>
</dbReference>
<evidence type="ECO:0000256" key="7">
    <source>
        <dbReference type="ARBA" id="ARBA00023033"/>
    </source>
</evidence>
<dbReference type="PANTHER" id="PTHR24296">
    <property type="entry name" value="CYTOCHROME P450"/>
    <property type="match status" value="1"/>
</dbReference>
<organism evidence="9 10">
    <name type="scientific">Acacia crassicarpa</name>
    <name type="common">northern wattle</name>
    <dbReference type="NCBI Taxonomy" id="499986"/>
    <lineage>
        <taxon>Eukaryota</taxon>
        <taxon>Viridiplantae</taxon>
        <taxon>Streptophyta</taxon>
        <taxon>Embryophyta</taxon>
        <taxon>Tracheophyta</taxon>
        <taxon>Spermatophyta</taxon>
        <taxon>Magnoliopsida</taxon>
        <taxon>eudicotyledons</taxon>
        <taxon>Gunneridae</taxon>
        <taxon>Pentapetalae</taxon>
        <taxon>rosids</taxon>
        <taxon>fabids</taxon>
        <taxon>Fabales</taxon>
        <taxon>Fabaceae</taxon>
        <taxon>Caesalpinioideae</taxon>
        <taxon>mimosoid clade</taxon>
        <taxon>Acacieae</taxon>
        <taxon>Acacia</taxon>
    </lineage>
</organism>
<dbReference type="CDD" id="cd11064">
    <property type="entry name" value="CYP86A"/>
    <property type="match status" value="1"/>
</dbReference>
<evidence type="ECO:0000256" key="1">
    <source>
        <dbReference type="ARBA" id="ARBA00001971"/>
    </source>
</evidence>
<evidence type="ECO:0000256" key="4">
    <source>
        <dbReference type="ARBA" id="ARBA00022723"/>
    </source>
</evidence>
<evidence type="ECO:0000256" key="3">
    <source>
        <dbReference type="ARBA" id="ARBA00022617"/>
    </source>
</evidence>
<keyword evidence="10" id="KW-1185">Reference proteome</keyword>
<name>A0AAE1MDW4_9FABA</name>
<dbReference type="GO" id="GO:0005506">
    <property type="term" value="F:iron ion binding"/>
    <property type="evidence" value="ECO:0007669"/>
    <property type="project" value="InterPro"/>
</dbReference>
<keyword evidence="4 8" id="KW-0479">Metal-binding</keyword>
<gene>
    <name evidence="9" type="ORF">QN277_004565</name>
</gene>
<keyword evidence="5" id="KW-0560">Oxidoreductase</keyword>
<evidence type="ECO:0000256" key="6">
    <source>
        <dbReference type="ARBA" id="ARBA00023004"/>
    </source>
</evidence>
<evidence type="ECO:0000313" key="9">
    <source>
        <dbReference type="EMBL" id="KAK4261594.1"/>
    </source>
</evidence>
<dbReference type="AlphaFoldDB" id="A0AAE1MDW4"/>
<evidence type="ECO:0000256" key="2">
    <source>
        <dbReference type="ARBA" id="ARBA00010617"/>
    </source>
</evidence>
<proteinExistence type="inferred from homology"/>
<evidence type="ECO:0000256" key="8">
    <source>
        <dbReference type="PIRSR" id="PIRSR602401-1"/>
    </source>
</evidence>
<evidence type="ECO:0008006" key="11">
    <source>
        <dbReference type="Google" id="ProtNLM"/>
    </source>
</evidence>
<dbReference type="Gene3D" id="1.10.630.10">
    <property type="entry name" value="Cytochrome P450"/>
    <property type="match status" value="1"/>
</dbReference>
<feature type="binding site" description="axial binding residue" evidence="8">
    <location>
        <position position="459"/>
    </location>
    <ligand>
        <name>heme</name>
        <dbReference type="ChEBI" id="CHEBI:30413"/>
    </ligand>
    <ligandPart>
        <name>Fe</name>
        <dbReference type="ChEBI" id="CHEBI:18248"/>
    </ligandPart>
</feature>
<dbReference type="PRINTS" id="PR00385">
    <property type="entry name" value="P450"/>
</dbReference>
<evidence type="ECO:0000313" key="10">
    <source>
        <dbReference type="Proteomes" id="UP001293593"/>
    </source>
</evidence>
<dbReference type="PRINTS" id="PR00463">
    <property type="entry name" value="EP450I"/>
</dbReference>
<dbReference type="GO" id="GO:0004497">
    <property type="term" value="F:monooxygenase activity"/>
    <property type="evidence" value="ECO:0007669"/>
    <property type="project" value="UniProtKB-KW"/>
</dbReference>
<reference evidence="9" key="1">
    <citation type="submission" date="2023-10" db="EMBL/GenBank/DDBJ databases">
        <title>Chromosome-level genome of the transformable northern wattle, Acacia crassicarpa.</title>
        <authorList>
            <person name="Massaro I."/>
            <person name="Sinha N.R."/>
            <person name="Poethig S."/>
            <person name="Leichty A.R."/>
        </authorList>
    </citation>
    <scope>NUCLEOTIDE SEQUENCE</scope>
    <source>
        <strain evidence="9">Acra3RX</strain>
        <tissue evidence="9">Leaf</tissue>
    </source>
</reference>
<keyword evidence="3 8" id="KW-0349">Heme</keyword>
<dbReference type="Pfam" id="PF00067">
    <property type="entry name" value="p450"/>
    <property type="match status" value="1"/>
</dbReference>
<accession>A0AAE1MDW4</accession>
<dbReference type="Proteomes" id="UP001293593">
    <property type="component" value="Unassembled WGS sequence"/>
</dbReference>
<dbReference type="InterPro" id="IPR036396">
    <property type="entry name" value="Cyt_P450_sf"/>
</dbReference>
<keyword evidence="7" id="KW-0503">Monooxygenase</keyword>
<dbReference type="SUPFAM" id="SSF48264">
    <property type="entry name" value="Cytochrome P450"/>
    <property type="match status" value="1"/>
</dbReference>
<comment type="cofactor">
    <cofactor evidence="1 8">
        <name>heme</name>
        <dbReference type="ChEBI" id="CHEBI:30413"/>
    </cofactor>
</comment>
<evidence type="ECO:0000256" key="5">
    <source>
        <dbReference type="ARBA" id="ARBA00023002"/>
    </source>
</evidence>
<dbReference type="InterPro" id="IPR001128">
    <property type="entry name" value="Cyt_P450"/>
</dbReference>
<comment type="similarity">
    <text evidence="2">Belongs to the cytochrome P450 family.</text>
</comment>
<comment type="caution">
    <text evidence="9">The sequence shown here is derived from an EMBL/GenBank/DDBJ whole genome shotgun (WGS) entry which is preliminary data.</text>
</comment>